<dbReference type="Proteomes" id="UP001162992">
    <property type="component" value="Chromosome 13"/>
</dbReference>
<name>A0ACC2BWS4_DIPCM</name>
<organism evidence="1 2">
    <name type="scientific">Diphasiastrum complanatum</name>
    <name type="common">Issler's clubmoss</name>
    <name type="synonym">Lycopodium complanatum</name>
    <dbReference type="NCBI Taxonomy" id="34168"/>
    <lineage>
        <taxon>Eukaryota</taxon>
        <taxon>Viridiplantae</taxon>
        <taxon>Streptophyta</taxon>
        <taxon>Embryophyta</taxon>
        <taxon>Tracheophyta</taxon>
        <taxon>Lycopodiopsida</taxon>
        <taxon>Lycopodiales</taxon>
        <taxon>Lycopodiaceae</taxon>
        <taxon>Lycopodioideae</taxon>
        <taxon>Diphasiastrum</taxon>
    </lineage>
</organism>
<proteinExistence type="predicted"/>
<accession>A0ACC2BWS4</accession>
<evidence type="ECO:0000313" key="2">
    <source>
        <dbReference type="Proteomes" id="UP001162992"/>
    </source>
</evidence>
<comment type="caution">
    <text evidence="1">The sequence shown here is derived from an EMBL/GenBank/DDBJ whole genome shotgun (WGS) entry which is preliminary data.</text>
</comment>
<protein>
    <submittedName>
        <fullName evidence="1">Uncharacterized protein</fullName>
    </submittedName>
</protein>
<sequence length="367" mass="41219">MDSTELIPGLPEDIAWSCLVKVSYEWHRQMQTVCRRWKAVLRSKEFYEARKRARSSRQFVCMVQALPPSSTARIAKVNGTSTLPLALSSYDLHQRSWTRLCHVPAEFSQAGVPLFSQCVCSNGKLILLGGWNPTSYAALRSVYIFDFFSRKWCRGSDMLSTRSFFACSTFDGLVFVAGGHDDNKHALATAEVYSVEDDSWRELPRMSEERDECGGFELNGKFYVVSGYHTHTQGQFVQSGEVYDPKVGNWNRIENLWMKATCSAAITAVACGQLHDFSGQEVLRYNPDLNSWVVVDAIPEGRRTVAACTTPTSDCIVVATASCSVDMICNYKLFLYKPSLVNDSLWTKIESKEDFSCLIQGLCTVEL</sequence>
<reference evidence="2" key="1">
    <citation type="journal article" date="2024" name="Proc. Natl. Acad. Sci. U.S.A.">
        <title>Extraordinary preservation of gene collinearity over three hundred million years revealed in homosporous lycophytes.</title>
        <authorList>
            <person name="Li C."/>
            <person name="Wickell D."/>
            <person name="Kuo L.Y."/>
            <person name="Chen X."/>
            <person name="Nie B."/>
            <person name="Liao X."/>
            <person name="Peng D."/>
            <person name="Ji J."/>
            <person name="Jenkins J."/>
            <person name="Williams M."/>
            <person name="Shu S."/>
            <person name="Plott C."/>
            <person name="Barry K."/>
            <person name="Rajasekar S."/>
            <person name="Grimwood J."/>
            <person name="Han X."/>
            <person name="Sun S."/>
            <person name="Hou Z."/>
            <person name="He W."/>
            <person name="Dai G."/>
            <person name="Sun C."/>
            <person name="Schmutz J."/>
            <person name="Leebens-Mack J.H."/>
            <person name="Li F.W."/>
            <person name="Wang L."/>
        </authorList>
    </citation>
    <scope>NUCLEOTIDE SEQUENCE [LARGE SCALE GENOMIC DNA]</scope>
    <source>
        <strain evidence="2">cv. PW_Plant_1</strain>
    </source>
</reference>
<evidence type="ECO:0000313" key="1">
    <source>
        <dbReference type="EMBL" id="KAJ7534225.1"/>
    </source>
</evidence>
<keyword evidence="2" id="KW-1185">Reference proteome</keyword>
<gene>
    <name evidence="1" type="ORF">O6H91_13G084600</name>
</gene>
<dbReference type="EMBL" id="CM055104">
    <property type="protein sequence ID" value="KAJ7534225.1"/>
    <property type="molecule type" value="Genomic_DNA"/>
</dbReference>